<keyword evidence="2" id="KW-1185">Reference proteome</keyword>
<protein>
    <submittedName>
        <fullName evidence="1">Uncharacterized protein</fullName>
    </submittedName>
</protein>
<name>A0ABX4UTW9_9BURK</name>
<proteinExistence type="predicted"/>
<reference evidence="1 2" key="1">
    <citation type="submission" date="2018-01" db="EMBL/GenBank/DDBJ databases">
        <title>Whole genome analyses suggest that Burkholderia sensu lato contains two further novel genera in the rhizoxinica-symbiotica group Mycetohabitans gen. nov., and Trinickia gen. nov.: implications for the evolution of diazotrophy and nodulation in the Burkholderiaceae.</title>
        <authorList>
            <person name="Estrada-de los Santos P."/>
            <person name="Palmer M."/>
            <person name="Chavez-Ramirez B."/>
            <person name="Beukes C."/>
            <person name="Steenkamp E.T."/>
            <person name="Hirsch A.M."/>
            <person name="Manyaka P."/>
            <person name="Maluk M."/>
            <person name="Lafos M."/>
            <person name="Crook M."/>
            <person name="Gross E."/>
            <person name="Simon M.F."/>
            <person name="Bueno dos Reis Junior F."/>
            <person name="Poole P.S."/>
            <person name="Venter S.N."/>
            <person name="James E.K."/>
        </authorList>
    </citation>
    <scope>NUCLEOTIDE SEQUENCE [LARGE SCALE GENOMIC DNA]</scope>
    <source>
        <strain evidence="1 2">WSM 3937</strain>
    </source>
</reference>
<dbReference type="EMBL" id="PNXY01000054">
    <property type="protein sequence ID" value="PMS20314.1"/>
    <property type="molecule type" value="Genomic_DNA"/>
</dbReference>
<evidence type="ECO:0000313" key="2">
    <source>
        <dbReference type="Proteomes" id="UP000235659"/>
    </source>
</evidence>
<accession>A0ABX4UTW9</accession>
<organism evidence="1 2">
    <name type="scientific">Paraburkholderia rhynchosiae</name>
    <dbReference type="NCBI Taxonomy" id="487049"/>
    <lineage>
        <taxon>Bacteria</taxon>
        <taxon>Pseudomonadati</taxon>
        <taxon>Pseudomonadota</taxon>
        <taxon>Betaproteobacteria</taxon>
        <taxon>Burkholderiales</taxon>
        <taxon>Burkholderiaceae</taxon>
        <taxon>Paraburkholderia</taxon>
    </lineage>
</organism>
<dbReference type="Proteomes" id="UP000235659">
    <property type="component" value="Unassembled WGS sequence"/>
</dbReference>
<gene>
    <name evidence="1" type="ORF">C0Z16_34690</name>
</gene>
<comment type="caution">
    <text evidence="1">The sequence shown here is derived from an EMBL/GenBank/DDBJ whole genome shotgun (WGS) entry which is preliminary data.</text>
</comment>
<evidence type="ECO:0000313" key="1">
    <source>
        <dbReference type="EMBL" id="PMS20314.1"/>
    </source>
</evidence>
<sequence>MAAMPPACMTDICTIHTKIIAITMDLLRRRKHVTQDDRHIRKNIGIAGCVGVPKMAARLQQRLFFGAAS</sequence>